<organism evidence="2 3">
    <name type="scientific">Wickerhamomyces ciferrii (strain ATCC 14091 / BCRC 22168 / CBS 111 / JCM 3599 / NBRC 0793 / NRRL Y-1031 F-60-10)</name>
    <name type="common">Yeast</name>
    <name type="synonym">Pichia ciferrii</name>
    <dbReference type="NCBI Taxonomy" id="1206466"/>
    <lineage>
        <taxon>Eukaryota</taxon>
        <taxon>Fungi</taxon>
        <taxon>Dikarya</taxon>
        <taxon>Ascomycota</taxon>
        <taxon>Saccharomycotina</taxon>
        <taxon>Saccharomycetes</taxon>
        <taxon>Phaffomycetales</taxon>
        <taxon>Wickerhamomycetaceae</taxon>
        <taxon>Wickerhamomyces</taxon>
    </lineage>
</organism>
<keyword evidence="3" id="KW-1185">Reference proteome</keyword>
<evidence type="ECO:0000313" key="2">
    <source>
        <dbReference type="EMBL" id="CCH45110.1"/>
    </source>
</evidence>
<dbReference type="AlphaFoldDB" id="K0KIR6"/>
<dbReference type="HOGENOM" id="CLU_1939732_0_0_1"/>
<dbReference type="Proteomes" id="UP000009328">
    <property type="component" value="Unassembled WGS sequence"/>
</dbReference>
<feature type="transmembrane region" description="Helical" evidence="1">
    <location>
        <begin position="83"/>
        <end position="100"/>
    </location>
</feature>
<accession>K0KIR6</accession>
<keyword evidence="1" id="KW-1133">Transmembrane helix</keyword>
<feature type="transmembrane region" description="Helical" evidence="1">
    <location>
        <begin position="35"/>
        <end position="53"/>
    </location>
</feature>
<dbReference type="EMBL" id="CAIF01000180">
    <property type="protein sequence ID" value="CCH45110.1"/>
    <property type="molecule type" value="Genomic_DNA"/>
</dbReference>
<dbReference type="InParanoid" id="K0KIR6"/>
<name>K0KIR6_WICCF</name>
<keyword evidence="1" id="KW-0472">Membrane</keyword>
<evidence type="ECO:0000313" key="3">
    <source>
        <dbReference type="Proteomes" id="UP000009328"/>
    </source>
</evidence>
<keyword evidence="1" id="KW-0812">Transmembrane</keyword>
<evidence type="ECO:0000256" key="1">
    <source>
        <dbReference type="SAM" id="Phobius"/>
    </source>
</evidence>
<protein>
    <submittedName>
        <fullName evidence="2">Membrane protein</fullName>
    </submittedName>
</protein>
<reference evidence="2 3" key="1">
    <citation type="journal article" date="2012" name="Eukaryot. Cell">
        <title>Draft genome sequence of Wickerhamomyces ciferrii NRRL Y-1031 F-60-10.</title>
        <authorList>
            <person name="Schneider J."/>
            <person name="Andrea H."/>
            <person name="Blom J."/>
            <person name="Jaenicke S."/>
            <person name="Ruckert C."/>
            <person name="Schorsch C."/>
            <person name="Szczepanowski R."/>
            <person name="Farwick M."/>
            <person name="Goesmann A."/>
            <person name="Puhler A."/>
            <person name="Schaffer S."/>
            <person name="Tauch A."/>
            <person name="Kohler T."/>
            <person name="Brinkrolf K."/>
        </authorList>
    </citation>
    <scope>NUCLEOTIDE SEQUENCE [LARGE SCALE GENOMIC DNA]</scope>
    <source>
        <strain evidence="3">ATCC 14091 / BCRC 22168 / CBS 111 / JCM 3599 / NBRC 0793 / NRRL Y-1031 F-60-10</strain>
    </source>
</reference>
<feature type="transmembrane region" description="Helical" evidence="1">
    <location>
        <begin position="60"/>
        <end position="77"/>
    </location>
</feature>
<sequence>MSEATDYIVPDHESDVPDIGQQGTAYIPPDQLQTIQLIVLSIIFGKLSSIFIVDTNIPEEIRLIPLLILVSLTIIIIGKRSKLVTSVLVFLVLWLFLKLIGIEMASCFYKTTFVKAKEWLLWKLIKLYYL</sequence>
<proteinExistence type="predicted"/>
<gene>
    <name evidence="2" type="ORF">BN7_4689</name>
</gene>
<comment type="caution">
    <text evidence="2">The sequence shown here is derived from an EMBL/GenBank/DDBJ whole genome shotgun (WGS) entry which is preliminary data.</text>
</comment>